<dbReference type="AlphaFoldDB" id="A0A0F9U5B9"/>
<evidence type="ECO:0008006" key="2">
    <source>
        <dbReference type="Google" id="ProtNLM"/>
    </source>
</evidence>
<comment type="caution">
    <text evidence="1">The sequence shown here is derived from an EMBL/GenBank/DDBJ whole genome shotgun (WGS) entry which is preliminary data.</text>
</comment>
<dbReference type="EMBL" id="LAZR01000200">
    <property type="protein sequence ID" value="KKN82492.1"/>
    <property type="molecule type" value="Genomic_DNA"/>
</dbReference>
<accession>A0A0F9U5B9</accession>
<proteinExistence type="predicted"/>
<dbReference type="PROSITE" id="PS51257">
    <property type="entry name" value="PROKAR_LIPOPROTEIN"/>
    <property type="match status" value="1"/>
</dbReference>
<protein>
    <recommendedName>
        <fullName evidence="2">Lipoprotein</fullName>
    </recommendedName>
</protein>
<gene>
    <name evidence="1" type="ORF">LCGC14_0309140</name>
</gene>
<organism evidence="1">
    <name type="scientific">marine sediment metagenome</name>
    <dbReference type="NCBI Taxonomy" id="412755"/>
    <lineage>
        <taxon>unclassified sequences</taxon>
        <taxon>metagenomes</taxon>
        <taxon>ecological metagenomes</taxon>
    </lineage>
</organism>
<sequence>MLYRPAISLMLVLTLTGCAAVPTRCYVTLSDAGQPSAEACESGSHLRVRPITLENAAYYAPPYVLAALANEGYLSMSTTDSGDDLPTVMQSEAPVFSVDDQIVYDHTVSDRLPIFSLAIPALSLSIELSLPRNEAASQAQSRPTS</sequence>
<name>A0A0F9U5B9_9ZZZZ</name>
<reference evidence="1" key="1">
    <citation type="journal article" date="2015" name="Nature">
        <title>Complex archaea that bridge the gap between prokaryotes and eukaryotes.</title>
        <authorList>
            <person name="Spang A."/>
            <person name="Saw J.H."/>
            <person name="Jorgensen S.L."/>
            <person name="Zaremba-Niedzwiedzka K."/>
            <person name="Martijn J."/>
            <person name="Lind A.E."/>
            <person name="van Eijk R."/>
            <person name="Schleper C."/>
            <person name="Guy L."/>
            <person name="Ettema T.J."/>
        </authorList>
    </citation>
    <scope>NUCLEOTIDE SEQUENCE</scope>
</reference>
<evidence type="ECO:0000313" key="1">
    <source>
        <dbReference type="EMBL" id="KKN82492.1"/>
    </source>
</evidence>